<dbReference type="KEGG" id="msch:N508_000277"/>
<feature type="region of interest" description="Disordered" evidence="1">
    <location>
        <begin position="52"/>
        <end position="73"/>
    </location>
</feature>
<dbReference type="RefSeq" id="WP_023276289.1">
    <property type="nucleotide sequence ID" value="NZ_CP097562.1"/>
</dbReference>
<feature type="compositionally biased region" description="Basic and acidic residues" evidence="1">
    <location>
        <begin position="53"/>
        <end position="63"/>
    </location>
</feature>
<organism evidence="3 4">
    <name type="scientific">Mucispirillum schaedleri ASF457</name>
    <dbReference type="NCBI Taxonomy" id="1379858"/>
    <lineage>
        <taxon>Bacteria</taxon>
        <taxon>Pseudomonadati</taxon>
        <taxon>Deferribacterota</taxon>
        <taxon>Deferribacteres</taxon>
        <taxon>Deferribacterales</taxon>
        <taxon>Mucispirillaceae</taxon>
        <taxon>Mucispirillum</taxon>
    </lineage>
</organism>
<evidence type="ECO:0000256" key="1">
    <source>
        <dbReference type="SAM" id="MobiDB-lite"/>
    </source>
</evidence>
<feature type="transmembrane region" description="Helical" evidence="2">
    <location>
        <begin position="26"/>
        <end position="47"/>
    </location>
</feature>
<reference evidence="3" key="2">
    <citation type="submission" date="2022-05" db="EMBL/GenBank/DDBJ databases">
        <authorList>
            <person name="Proctor A.L."/>
            <person name="Phillips G.J."/>
            <person name="Wannemuehler M.J."/>
        </authorList>
    </citation>
    <scope>NUCLEOTIDE SEQUENCE</scope>
    <source>
        <strain evidence="3">ASF457</strain>
    </source>
</reference>
<evidence type="ECO:0000313" key="4">
    <source>
        <dbReference type="Proteomes" id="UP000017429"/>
    </source>
</evidence>
<keyword evidence="4" id="KW-1185">Reference proteome</keyword>
<dbReference type="EMBL" id="CP097562">
    <property type="protein sequence ID" value="USF23221.1"/>
    <property type="molecule type" value="Genomic_DNA"/>
</dbReference>
<evidence type="ECO:0000256" key="2">
    <source>
        <dbReference type="SAM" id="Phobius"/>
    </source>
</evidence>
<protein>
    <submittedName>
        <fullName evidence="3">Uncharacterized protein</fullName>
    </submittedName>
</protein>
<dbReference type="Proteomes" id="UP000017429">
    <property type="component" value="Chromosome"/>
</dbReference>
<evidence type="ECO:0000313" key="3">
    <source>
        <dbReference type="EMBL" id="USF23221.1"/>
    </source>
</evidence>
<proteinExistence type="predicted"/>
<feature type="compositionally biased region" description="Acidic residues" evidence="1">
    <location>
        <begin position="64"/>
        <end position="73"/>
    </location>
</feature>
<reference evidence="3" key="3">
    <citation type="submission" date="2022-06" db="EMBL/GenBank/DDBJ databases">
        <title>Resources to Facilitate Use of the Altered Schaedler Flora (ASF) Mouse Model to Study Microbiome Function.</title>
        <authorList>
            <person name="Proctor A."/>
            <person name="Parvinroo S."/>
            <person name="Richie T."/>
            <person name="Jia X."/>
            <person name="Lee S.T.M."/>
            <person name="Karp P.D."/>
            <person name="Paley S."/>
            <person name="Kostic A.D."/>
            <person name="Pierre J.F."/>
            <person name="Wannemuehler M.J."/>
            <person name="Phillips G.J."/>
        </authorList>
    </citation>
    <scope>NUCLEOTIDE SEQUENCE</scope>
    <source>
        <strain evidence="3">ASF457</strain>
    </source>
</reference>
<gene>
    <name evidence="3" type="ORF">N508_000277</name>
</gene>
<name>V2QE77_9BACT</name>
<dbReference type="AlphaFoldDB" id="V2QE77"/>
<keyword evidence="2" id="KW-0472">Membrane</keyword>
<keyword evidence="2" id="KW-1133">Transmembrane helix</keyword>
<accession>V2QE77</accession>
<keyword evidence="2" id="KW-0812">Transmembrane</keyword>
<reference evidence="3" key="1">
    <citation type="journal article" date="2014" name="Genome Announc.">
        <title>Draft genome sequences of the altered schaedler flora, a defined bacterial community from gnotobiotic mice.</title>
        <authorList>
            <person name="Wannemuehler M.J."/>
            <person name="Overstreet A.M."/>
            <person name="Ward D.V."/>
            <person name="Phillips G.J."/>
        </authorList>
    </citation>
    <scope>NUCLEOTIDE SEQUENCE</scope>
    <source>
        <strain evidence="3">ASF457</strain>
    </source>
</reference>
<sequence>MQDNGSTIAVNSVEESEQLQSAIAGYIVYGFEILLVLILVGIAIYLFSSKRQKSVESPKYRMMEDDDDNDESK</sequence>